<feature type="transmembrane region" description="Helical" evidence="1">
    <location>
        <begin position="341"/>
        <end position="365"/>
    </location>
</feature>
<dbReference type="EMBL" id="JBHZOL010000021">
    <property type="protein sequence ID" value="MFE4105341.1"/>
    <property type="molecule type" value="Genomic_DNA"/>
</dbReference>
<dbReference type="InterPro" id="IPR050721">
    <property type="entry name" value="Trk_Ktr_HKT_K-transport"/>
</dbReference>
<dbReference type="InterPro" id="IPR003148">
    <property type="entry name" value="RCK_N"/>
</dbReference>
<feature type="domain" description="RCK C-terminal" evidence="2">
    <location>
        <begin position="519"/>
        <end position="602"/>
    </location>
</feature>
<protein>
    <submittedName>
        <fullName evidence="3">NAD-binding protein</fullName>
    </submittedName>
</protein>
<dbReference type="Proteomes" id="UP001600165">
    <property type="component" value="Unassembled WGS sequence"/>
</dbReference>
<evidence type="ECO:0000313" key="4">
    <source>
        <dbReference type="Proteomes" id="UP001600165"/>
    </source>
</evidence>
<proteinExistence type="predicted"/>
<evidence type="ECO:0000313" key="3">
    <source>
        <dbReference type="EMBL" id="MFE4105341.1"/>
    </source>
</evidence>
<keyword evidence="1" id="KW-1133">Transmembrane helix</keyword>
<gene>
    <name evidence="3" type="ORF">ACFVKH_03560</name>
</gene>
<dbReference type="PANTHER" id="PTHR43833:SF11">
    <property type="entry name" value="VOLTAGE-GATED POTASSIUM CHANNEL KCH"/>
    <property type="match status" value="1"/>
</dbReference>
<dbReference type="Gene3D" id="3.40.50.720">
    <property type="entry name" value="NAD(P)-binding Rossmann-like Domain"/>
    <property type="match status" value="2"/>
</dbReference>
<feature type="transmembrane region" description="Helical" evidence="1">
    <location>
        <begin position="283"/>
        <end position="304"/>
    </location>
</feature>
<evidence type="ECO:0000256" key="1">
    <source>
        <dbReference type="SAM" id="Phobius"/>
    </source>
</evidence>
<dbReference type="RefSeq" id="WP_377961705.1">
    <property type="nucleotide sequence ID" value="NZ_JBHZOL010000021.1"/>
</dbReference>
<keyword evidence="1" id="KW-0812">Transmembrane</keyword>
<keyword evidence="4" id="KW-1185">Reference proteome</keyword>
<feature type="transmembrane region" description="Helical" evidence="1">
    <location>
        <begin position="311"/>
        <end position="329"/>
    </location>
</feature>
<dbReference type="InterPro" id="IPR036291">
    <property type="entry name" value="NAD(P)-bd_dom_sf"/>
</dbReference>
<sequence length="683" mass="76542">MSDWFLVCGLGSLGQHCVANLKTFGVKVSAIDLKVAEHWEVANLPDLLEDLLIGDCRYADTLNLAGVERCRAALLVTDSERVNIEAALTARVLNPYIRLVVRSDQQNLNQVLAHQLDNFVAFEPTQLSASAFALAAFGDQLKGFFRLDGYRFKVVKQKITPQHRWRDRRRLYELENRNRRVLRHFIANEMGLSPTQISQTTNPFSPSAQFYTWLPNTLVRAGDTVVTIEAEPERPPTLSQAKSGRQLQKAIWQRLRSLRSGRDLRLILTQIWQANYRHQVRRVVLLCSLTIIGLCGAGTVLLWLNYPALSMLDAFYATIVLLLGGYGDLFSEFVPSVALPWWLRLFSLALTLAGTAFIGVLYALLTEKLLTLKFQFLTRRPPVPQKGHVIVLGLGRVGRRVMGLLQELNQQVVGVAPQDLDAHVLPQLPVVSGDKAETLIKANLATAKSLIAVGDDEVQNLETGLMAYRTNPQCRLIIRTYDQRFTDKVAQLFPYTQVLCTSALSAEAFAGAAFGENVISLFPLYGQTILVTQYQIEADDTLHSQLLSEVAYGYGVVPILYQQAAAQPRLMPSEDIRLRPGDRLIVLATIRGLRRIEQGELAQQQWHIRVEGAINQDARFDGAAEMARVSGCDLSLARHFMEQLPGVFPQALYRHQALRLVRELMQLQVQARMLPLQASTSEK</sequence>
<dbReference type="Pfam" id="PF02254">
    <property type="entry name" value="TrkA_N"/>
    <property type="match status" value="2"/>
</dbReference>
<dbReference type="SUPFAM" id="SSF51735">
    <property type="entry name" value="NAD(P)-binding Rossmann-fold domains"/>
    <property type="match status" value="2"/>
</dbReference>
<evidence type="ECO:0000259" key="2">
    <source>
        <dbReference type="PROSITE" id="PS51202"/>
    </source>
</evidence>
<organism evidence="3 4">
    <name type="scientific">Almyronema epifaneia S1</name>
    <dbReference type="NCBI Taxonomy" id="2991925"/>
    <lineage>
        <taxon>Bacteria</taxon>
        <taxon>Bacillati</taxon>
        <taxon>Cyanobacteriota</taxon>
        <taxon>Cyanophyceae</taxon>
        <taxon>Nodosilineales</taxon>
        <taxon>Nodosilineaceae</taxon>
        <taxon>Almyronema</taxon>
        <taxon>Almyronema epifaneia</taxon>
    </lineage>
</organism>
<dbReference type="InterPro" id="IPR006037">
    <property type="entry name" value="RCK_C"/>
</dbReference>
<keyword evidence="1" id="KW-0472">Membrane</keyword>
<name>A0ABW6IB21_9CYAN</name>
<dbReference type="Gene3D" id="1.10.287.70">
    <property type="match status" value="1"/>
</dbReference>
<accession>A0ABW6IB21</accession>
<comment type="caution">
    <text evidence="3">The sequence shown here is derived from an EMBL/GenBank/DDBJ whole genome shotgun (WGS) entry which is preliminary data.</text>
</comment>
<reference evidence="3 4" key="1">
    <citation type="submission" date="2024-10" db="EMBL/GenBank/DDBJ databases">
        <authorList>
            <person name="Ratan Roy A."/>
            <person name="Morales Sandoval P.H."/>
            <person name="De Los Santos Villalobos S."/>
            <person name="Chakraborty S."/>
            <person name="Mukherjee J."/>
        </authorList>
    </citation>
    <scope>NUCLEOTIDE SEQUENCE [LARGE SCALE GENOMIC DNA]</scope>
    <source>
        <strain evidence="3 4">S1</strain>
    </source>
</reference>
<dbReference type="PROSITE" id="PS51202">
    <property type="entry name" value="RCK_C"/>
    <property type="match status" value="1"/>
</dbReference>
<dbReference type="SUPFAM" id="SSF81324">
    <property type="entry name" value="Voltage-gated potassium channels"/>
    <property type="match status" value="1"/>
</dbReference>
<dbReference type="PANTHER" id="PTHR43833">
    <property type="entry name" value="POTASSIUM CHANNEL PROTEIN 2-RELATED-RELATED"/>
    <property type="match status" value="1"/>
</dbReference>